<dbReference type="RefSeq" id="WP_132551543.1">
    <property type="nucleotide sequence ID" value="NZ_SMAA01000026.1"/>
</dbReference>
<dbReference type="SMART" id="SM00899">
    <property type="entry name" value="FeoA"/>
    <property type="match status" value="1"/>
</dbReference>
<dbReference type="InterPro" id="IPR001367">
    <property type="entry name" value="Fe_dep_repressor"/>
</dbReference>
<dbReference type="Proteomes" id="UP000295188">
    <property type="component" value="Unassembled WGS sequence"/>
</dbReference>
<dbReference type="Pfam" id="PF01325">
    <property type="entry name" value="Fe_dep_repress"/>
    <property type="match status" value="1"/>
</dbReference>
<name>A0A4R3K1X4_9FIRM</name>
<dbReference type="SUPFAM" id="SSF46785">
    <property type="entry name" value="Winged helix' DNA-binding domain"/>
    <property type="match status" value="1"/>
</dbReference>
<sequence>MTPNKEDYLKAINKLGGCDDLIANKKIADALHISPASVSEMLTKLEKEGAVEYVPYHGIRLTPAGKQQSAALLRNHRLWEVFLLRHLGYSWSEVHEEAELLEHVTSPRLAQSLDAFLKHPDFCPHGAAIPSTDGKIKAIPLRKLAQMSVQDTSTIRKVTEEKEFLNYLQERNIQIGSSFTVLSIEPYEGPITIKLADKQIVLSYKAACHIEVDA</sequence>
<evidence type="ECO:0000256" key="7">
    <source>
        <dbReference type="ARBA" id="ARBA00023015"/>
    </source>
</evidence>
<proteinExistence type="inferred from homology"/>
<dbReference type="InterPro" id="IPR050536">
    <property type="entry name" value="DtxR_MntR_Metal-Reg"/>
</dbReference>
<keyword evidence="15" id="KW-1185">Reference proteome</keyword>
<evidence type="ECO:0000256" key="5">
    <source>
        <dbReference type="ARBA" id="ARBA00022491"/>
    </source>
</evidence>
<feature type="domain" description="HTH dtxR-type" evidence="13">
    <location>
        <begin position="1"/>
        <end position="62"/>
    </location>
</feature>
<evidence type="ECO:0000256" key="2">
    <source>
        <dbReference type="ARBA" id="ARBA00007871"/>
    </source>
</evidence>
<evidence type="ECO:0000313" key="15">
    <source>
        <dbReference type="Proteomes" id="UP000295188"/>
    </source>
</evidence>
<dbReference type="InterPro" id="IPR036390">
    <property type="entry name" value="WH_DNA-bd_sf"/>
</dbReference>
<dbReference type="GO" id="GO:0003677">
    <property type="term" value="F:DNA binding"/>
    <property type="evidence" value="ECO:0007669"/>
    <property type="project" value="UniProtKB-KW"/>
</dbReference>
<dbReference type="Pfam" id="PF04023">
    <property type="entry name" value="FeoA"/>
    <property type="match status" value="1"/>
</dbReference>
<evidence type="ECO:0000256" key="3">
    <source>
        <dbReference type="ARBA" id="ARBA00011738"/>
    </source>
</evidence>
<dbReference type="GO" id="GO:0005737">
    <property type="term" value="C:cytoplasm"/>
    <property type="evidence" value="ECO:0007669"/>
    <property type="project" value="UniProtKB-SubCell"/>
</dbReference>
<comment type="subunit">
    <text evidence="3">Homodimer.</text>
</comment>
<accession>A0A4R3K1X4</accession>
<dbReference type="AlphaFoldDB" id="A0A4R3K1X4"/>
<keyword evidence="7" id="KW-0805">Transcription regulation</keyword>
<keyword evidence="5" id="KW-0678">Repressor</keyword>
<dbReference type="Gene3D" id="1.10.60.10">
    <property type="entry name" value="Iron dependent repressor, metal binding and dimerisation domain"/>
    <property type="match status" value="1"/>
</dbReference>
<gene>
    <name evidence="14" type="ORF">EDC37_12621</name>
</gene>
<dbReference type="Gene3D" id="1.10.10.10">
    <property type="entry name" value="Winged helix-like DNA-binding domain superfamily/Winged helix DNA-binding domain"/>
    <property type="match status" value="1"/>
</dbReference>
<dbReference type="InterPro" id="IPR007167">
    <property type="entry name" value="Fe-transptr_FeoA-like"/>
</dbReference>
<dbReference type="InterPro" id="IPR022689">
    <property type="entry name" value="Iron_dep_repressor"/>
</dbReference>
<comment type="subcellular location">
    <subcellularLocation>
        <location evidence="1">Cytoplasm</location>
    </subcellularLocation>
</comment>
<dbReference type="SUPFAM" id="SSF50037">
    <property type="entry name" value="C-terminal domain of transcriptional repressors"/>
    <property type="match status" value="1"/>
</dbReference>
<dbReference type="InterPro" id="IPR036421">
    <property type="entry name" value="Fe_dep_repressor_sf"/>
</dbReference>
<evidence type="ECO:0000256" key="9">
    <source>
        <dbReference type="ARBA" id="ARBA00023159"/>
    </source>
</evidence>
<dbReference type="OrthoDB" id="9791355at2"/>
<dbReference type="PANTHER" id="PTHR33238">
    <property type="entry name" value="IRON (METAL) DEPENDENT REPRESSOR, DTXR FAMILY"/>
    <property type="match status" value="1"/>
</dbReference>
<evidence type="ECO:0000256" key="10">
    <source>
        <dbReference type="ARBA" id="ARBA00023163"/>
    </source>
</evidence>
<dbReference type="PROSITE" id="PS50944">
    <property type="entry name" value="HTH_DTXR"/>
    <property type="match status" value="1"/>
</dbReference>
<dbReference type="InterPro" id="IPR008988">
    <property type="entry name" value="Transcriptional_repressor_C"/>
</dbReference>
<protein>
    <recommendedName>
        <fullName evidence="12">Manganese transport regulator</fullName>
    </recommendedName>
</protein>
<evidence type="ECO:0000259" key="13">
    <source>
        <dbReference type="PROSITE" id="PS50944"/>
    </source>
</evidence>
<dbReference type="PANTHER" id="PTHR33238:SF11">
    <property type="entry name" value="TRANSCRIPTIONAL REGULATOR MNTR"/>
    <property type="match status" value="1"/>
</dbReference>
<dbReference type="GO" id="GO:0046983">
    <property type="term" value="F:protein dimerization activity"/>
    <property type="evidence" value="ECO:0007669"/>
    <property type="project" value="InterPro"/>
</dbReference>
<dbReference type="GO" id="GO:0003700">
    <property type="term" value="F:DNA-binding transcription factor activity"/>
    <property type="evidence" value="ECO:0007669"/>
    <property type="project" value="InterPro"/>
</dbReference>
<dbReference type="InterPro" id="IPR022687">
    <property type="entry name" value="HTH_DTXR"/>
</dbReference>
<dbReference type="Gene3D" id="2.30.30.90">
    <property type="match status" value="1"/>
</dbReference>
<dbReference type="InterPro" id="IPR038157">
    <property type="entry name" value="FeoA_core_dom"/>
</dbReference>
<evidence type="ECO:0000313" key="14">
    <source>
        <dbReference type="EMBL" id="TCS75954.1"/>
    </source>
</evidence>
<keyword evidence="8" id="KW-0238">DNA-binding</keyword>
<dbReference type="Pfam" id="PF02742">
    <property type="entry name" value="Fe_dep_repr_C"/>
    <property type="match status" value="1"/>
</dbReference>
<keyword evidence="4" id="KW-0963">Cytoplasm</keyword>
<keyword evidence="10" id="KW-0804">Transcription</keyword>
<organism evidence="14 15">
    <name type="scientific">Pectinatus cerevisiiphilus</name>
    <dbReference type="NCBI Taxonomy" id="86956"/>
    <lineage>
        <taxon>Bacteria</taxon>
        <taxon>Bacillati</taxon>
        <taxon>Bacillota</taxon>
        <taxon>Negativicutes</taxon>
        <taxon>Selenomonadales</taxon>
        <taxon>Selenomonadaceae</taxon>
        <taxon>Pectinatus</taxon>
    </lineage>
</organism>
<evidence type="ECO:0000256" key="1">
    <source>
        <dbReference type="ARBA" id="ARBA00004496"/>
    </source>
</evidence>
<dbReference type="GO" id="GO:0046914">
    <property type="term" value="F:transition metal ion binding"/>
    <property type="evidence" value="ECO:0007669"/>
    <property type="project" value="InterPro"/>
</dbReference>
<evidence type="ECO:0000256" key="8">
    <source>
        <dbReference type="ARBA" id="ARBA00023125"/>
    </source>
</evidence>
<dbReference type="InterPro" id="IPR036388">
    <property type="entry name" value="WH-like_DNA-bd_sf"/>
</dbReference>
<evidence type="ECO:0000256" key="11">
    <source>
        <dbReference type="ARBA" id="ARBA00023211"/>
    </source>
</evidence>
<reference evidence="14 15" key="1">
    <citation type="submission" date="2019-03" db="EMBL/GenBank/DDBJ databases">
        <title>Genomic Encyclopedia of Type Strains, Phase IV (KMG-IV): sequencing the most valuable type-strain genomes for metagenomic binning, comparative biology and taxonomic classification.</title>
        <authorList>
            <person name="Goeker M."/>
        </authorList>
    </citation>
    <scope>NUCLEOTIDE SEQUENCE [LARGE SCALE GENOMIC DNA]</scope>
    <source>
        <strain evidence="14 15">DSM 20467</strain>
    </source>
</reference>
<evidence type="ECO:0000256" key="4">
    <source>
        <dbReference type="ARBA" id="ARBA00022490"/>
    </source>
</evidence>
<evidence type="ECO:0000256" key="12">
    <source>
        <dbReference type="ARBA" id="ARBA00032593"/>
    </source>
</evidence>
<evidence type="ECO:0000256" key="6">
    <source>
        <dbReference type="ARBA" id="ARBA00023004"/>
    </source>
</evidence>
<keyword evidence="9" id="KW-0010">Activator</keyword>
<dbReference type="SUPFAM" id="SSF47979">
    <property type="entry name" value="Iron-dependent repressor protein, dimerization domain"/>
    <property type="match status" value="1"/>
</dbReference>
<comment type="similarity">
    <text evidence="2">Belongs to the DtxR/MntR family.</text>
</comment>
<dbReference type="SMART" id="SM00529">
    <property type="entry name" value="HTH_DTXR"/>
    <property type="match status" value="1"/>
</dbReference>
<keyword evidence="6" id="KW-0408">Iron</keyword>
<keyword evidence="11" id="KW-0464">Manganese</keyword>
<comment type="caution">
    <text evidence="14">The sequence shown here is derived from an EMBL/GenBank/DDBJ whole genome shotgun (WGS) entry which is preliminary data.</text>
</comment>
<dbReference type="EMBL" id="SMAA01000026">
    <property type="protein sequence ID" value="TCS75954.1"/>
    <property type="molecule type" value="Genomic_DNA"/>
</dbReference>